<evidence type="ECO:0000313" key="2">
    <source>
        <dbReference type="EMBL" id="KAH6867272.1"/>
    </source>
</evidence>
<organism evidence="2 3">
    <name type="scientific">Thelonectria olida</name>
    <dbReference type="NCBI Taxonomy" id="1576542"/>
    <lineage>
        <taxon>Eukaryota</taxon>
        <taxon>Fungi</taxon>
        <taxon>Dikarya</taxon>
        <taxon>Ascomycota</taxon>
        <taxon>Pezizomycotina</taxon>
        <taxon>Sordariomycetes</taxon>
        <taxon>Hypocreomycetidae</taxon>
        <taxon>Hypocreales</taxon>
        <taxon>Nectriaceae</taxon>
        <taxon>Thelonectria</taxon>
    </lineage>
</organism>
<gene>
    <name evidence="2" type="ORF">B0T10DRAFT_534293</name>
</gene>
<reference evidence="2 3" key="1">
    <citation type="journal article" date="2021" name="Nat. Commun.">
        <title>Genetic determinants of endophytism in the Arabidopsis root mycobiome.</title>
        <authorList>
            <person name="Mesny F."/>
            <person name="Miyauchi S."/>
            <person name="Thiergart T."/>
            <person name="Pickel B."/>
            <person name="Atanasova L."/>
            <person name="Karlsson M."/>
            <person name="Huettel B."/>
            <person name="Barry K.W."/>
            <person name="Haridas S."/>
            <person name="Chen C."/>
            <person name="Bauer D."/>
            <person name="Andreopoulos W."/>
            <person name="Pangilinan J."/>
            <person name="LaButti K."/>
            <person name="Riley R."/>
            <person name="Lipzen A."/>
            <person name="Clum A."/>
            <person name="Drula E."/>
            <person name="Henrissat B."/>
            <person name="Kohler A."/>
            <person name="Grigoriev I.V."/>
            <person name="Martin F.M."/>
            <person name="Hacquard S."/>
        </authorList>
    </citation>
    <scope>NUCLEOTIDE SEQUENCE [LARGE SCALE GENOMIC DNA]</scope>
    <source>
        <strain evidence="2 3">MPI-CAGE-CH-0241</strain>
    </source>
</reference>
<comment type="caution">
    <text evidence="2">The sequence shown here is derived from an EMBL/GenBank/DDBJ whole genome shotgun (WGS) entry which is preliminary data.</text>
</comment>
<dbReference type="EMBL" id="JAGPYM010000113">
    <property type="protein sequence ID" value="KAH6867272.1"/>
    <property type="molecule type" value="Genomic_DNA"/>
</dbReference>
<feature type="region of interest" description="Disordered" evidence="1">
    <location>
        <begin position="360"/>
        <end position="397"/>
    </location>
</feature>
<dbReference type="Proteomes" id="UP000777438">
    <property type="component" value="Unassembled WGS sequence"/>
</dbReference>
<evidence type="ECO:0000256" key="1">
    <source>
        <dbReference type="SAM" id="MobiDB-lite"/>
    </source>
</evidence>
<protein>
    <submittedName>
        <fullName evidence="2">Uncharacterized protein</fullName>
    </submittedName>
</protein>
<dbReference type="OrthoDB" id="5104431at2759"/>
<accession>A0A9P9AG88</accession>
<evidence type="ECO:0000313" key="3">
    <source>
        <dbReference type="Proteomes" id="UP000777438"/>
    </source>
</evidence>
<proteinExistence type="predicted"/>
<feature type="compositionally biased region" description="Acidic residues" evidence="1">
    <location>
        <begin position="370"/>
        <end position="397"/>
    </location>
</feature>
<name>A0A9P9AG88_9HYPO</name>
<sequence>MLWIPCDLIDWRRGHLSLETLVDLYIPRSPLQARLAHQTNVQFLTTSQHFLAKVELYWTAVCDKLGRRTISKLSLLQQAQAECNTDSGRIPTAQTMWEIYMEVWFKYTAVVPSSNEPYSFAAAEDEGTLPRELPCWMTNRWRLPPKNSWCDFIFDYLFGRTKPPIYHAFKGFWQVIEGPAGAFDDCFKAQIGRYIMVAFNSDQSKEIYDTTLGLVYLRSRYPEGLGPFMIPEVLSARAFQSLETLAHKDWLQLRSADNRVVLRYCRRALWSGGEVGYDIWEYGDRDAFRVPILEASISGAEFEVTVSLPTILLPTRYNIIGLLYIVRRLADCIKWAMRRFHNDEAKQHAAKSTSGYLSLAASDAGANNEIEPEEEEEEEEEEEDEETSGTGEDESDS</sequence>
<dbReference type="AlphaFoldDB" id="A0A9P9AG88"/>
<keyword evidence="3" id="KW-1185">Reference proteome</keyword>